<organism evidence="1 2">
    <name type="scientific">Caproiciproducens faecalis</name>
    <dbReference type="NCBI Taxonomy" id="2820301"/>
    <lineage>
        <taxon>Bacteria</taxon>
        <taxon>Bacillati</taxon>
        <taxon>Bacillota</taxon>
        <taxon>Clostridia</taxon>
        <taxon>Eubacteriales</taxon>
        <taxon>Acutalibacteraceae</taxon>
        <taxon>Caproiciproducens</taxon>
    </lineage>
</organism>
<name>A0ABS7DN93_9FIRM</name>
<dbReference type="Pfam" id="PF00805">
    <property type="entry name" value="Pentapeptide"/>
    <property type="match status" value="1"/>
</dbReference>
<reference evidence="1 2" key="1">
    <citation type="submission" date="2021-03" db="EMBL/GenBank/DDBJ databases">
        <title>Caproiciproducens sp. nov. isolated from feces of cow.</title>
        <authorList>
            <person name="Choi J.-Y."/>
        </authorList>
    </citation>
    <scope>NUCLEOTIDE SEQUENCE [LARGE SCALE GENOMIC DNA]</scope>
    <source>
        <strain evidence="1 2">AGMB10547</strain>
    </source>
</reference>
<comment type="caution">
    <text evidence="1">The sequence shown here is derived from an EMBL/GenBank/DDBJ whole genome shotgun (WGS) entry which is preliminary data.</text>
</comment>
<dbReference type="SUPFAM" id="SSF141571">
    <property type="entry name" value="Pentapeptide repeat-like"/>
    <property type="match status" value="1"/>
</dbReference>
<dbReference type="Gene3D" id="2.160.20.80">
    <property type="entry name" value="E3 ubiquitin-protein ligase SopA"/>
    <property type="match status" value="1"/>
</dbReference>
<accession>A0ABS7DN93</accession>
<dbReference type="Proteomes" id="UP000719942">
    <property type="component" value="Unassembled WGS sequence"/>
</dbReference>
<dbReference type="RefSeq" id="WP_219965151.1">
    <property type="nucleotide sequence ID" value="NZ_JAGFNZ010000002.1"/>
</dbReference>
<gene>
    <name evidence="1" type="ORF">J5W02_08065</name>
</gene>
<evidence type="ECO:0000313" key="1">
    <source>
        <dbReference type="EMBL" id="MBW7572769.1"/>
    </source>
</evidence>
<evidence type="ECO:0000313" key="2">
    <source>
        <dbReference type="Proteomes" id="UP000719942"/>
    </source>
</evidence>
<dbReference type="EMBL" id="JAGFNZ010000002">
    <property type="protein sequence ID" value="MBW7572769.1"/>
    <property type="molecule type" value="Genomic_DNA"/>
</dbReference>
<protein>
    <submittedName>
        <fullName evidence="1">Pentapeptide repeat-containing protein</fullName>
    </submittedName>
</protein>
<dbReference type="InterPro" id="IPR001646">
    <property type="entry name" value="5peptide_repeat"/>
</dbReference>
<sequence length="243" mass="26828">MALYCAKTDGFPADKGSGTPCKYLMPDFRCKIHSELKSRKMSGCLAYECLGAGQKTTQMYCPDHDWKANPAQAENIFQTFTIVFHLHQILWYLIEAFSLTSDEKTAAAIESLITENLQMTQQPSLLNLDIAGHKLKVNNILKTVIGMISAECPASSQGTDFLGKNFKKANLDRRDFSMSLLIAANLEGCSLDRTVFLGADLRDANIKNTDLSKCVFLTQMQINSAKGNSSTRLPAGLHHPAAW</sequence>
<proteinExistence type="predicted"/>
<keyword evidence="2" id="KW-1185">Reference proteome</keyword>